<dbReference type="Proteomes" id="UP001383192">
    <property type="component" value="Unassembled WGS sequence"/>
</dbReference>
<dbReference type="GO" id="GO:0031389">
    <property type="term" value="C:Rad17 RFC-like complex"/>
    <property type="evidence" value="ECO:0007669"/>
    <property type="project" value="TreeGrafter"/>
</dbReference>
<dbReference type="PANTHER" id="PTHR11669">
    <property type="entry name" value="REPLICATION FACTOR C / DNA POLYMERASE III GAMMA-TAU SUBUNIT"/>
    <property type="match status" value="1"/>
</dbReference>
<keyword evidence="3" id="KW-1185">Reference proteome</keyword>
<dbReference type="GO" id="GO:0005663">
    <property type="term" value="C:DNA replication factor C complex"/>
    <property type="evidence" value="ECO:0007669"/>
    <property type="project" value="TreeGrafter"/>
</dbReference>
<dbReference type="InterPro" id="IPR027417">
    <property type="entry name" value="P-loop_NTPase"/>
</dbReference>
<dbReference type="GO" id="GO:0003689">
    <property type="term" value="F:DNA clamp loader activity"/>
    <property type="evidence" value="ECO:0007669"/>
    <property type="project" value="TreeGrafter"/>
</dbReference>
<dbReference type="EMBL" id="JAYKXP010000066">
    <property type="protein sequence ID" value="KAK7032267.1"/>
    <property type="molecule type" value="Genomic_DNA"/>
</dbReference>
<dbReference type="GO" id="GO:0006281">
    <property type="term" value="P:DNA repair"/>
    <property type="evidence" value="ECO:0007669"/>
    <property type="project" value="TreeGrafter"/>
</dbReference>
<dbReference type="InterPro" id="IPR050238">
    <property type="entry name" value="DNA_Rep/Repair_Clamp_Loader"/>
</dbReference>
<dbReference type="AlphaFoldDB" id="A0AAW0C161"/>
<name>A0AAW0C161_9AGAR</name>
<organism evidence="2 3">
    <name type="scientific">Paramarasmius palmivorus</name>
    <dbReference type="NCBI Taxonomy" id="297713"/>
    <lineage>
        <taxon>Eukaryota</taxon>
        <taxon>Fungi</taxon>
        <taxon>Dikarya</taxon>
        <taxon>Basidiomycota</taxon>
        <taxon>Agaricomycotina</taxon>
        <taxon>Agaricomycetes</taxon>
        <taxon>Agaricomycetidae</taxon>
        <taxon>Agaricales</taxon>
        <taxon>Marasmiineae</taxon>
        <taxon>Marasmiaceae</taxon>
        <taxon>Paramarasmius</taxon>
    </lineage>
</organism>
<proteinExistence type="predicted"/>
<gene>
    <name evidence="2" type="primary">RFC5_1</name>
    <name evidence="2" type="ORF">VNI00_013226</name>
</gene>
<dbReference type="GO" id="GO:0006261">
    <property type="term" value="P:DNA-templated DNA replication"/>
    <property type="evidence" value="ECO:0007669"/>
    <property type="project" value="TreeGrafter"/>
</dbReference>
<accession>A0AAW0C161</accession>
<evidence type="ECO:0000313" key="2">
    <source>
        <dbReference type="EMBL" id="KAK7032267.1"/>
    </source>
</evidence>
<dbReference type="Gene3D" id="3.40.50.300">
    <property type="entry name" value="P-loop containing nucleotide triphosphate hydrolases"/>
    <property type="match status" value="1"/>
</dbReference>
<reference evidence="2 3" key="1">
    <citation type="submission" date="2024-01" db="EMBL/GenBank/DDBJ databases">
        <title>A draft genome for a cacao thread blight-causing isolate of Paramarasmius palmivorus.</title>
        <authorList>
            <person name="Baruah I.K."/>
            <person name="Bukari Y."/>
            <person name="Amoako-Attah I."/>
            <person name="Meinhardt L.W."/>
            <person name="Bailey B.A."/>
            <person name="Cohen S.P."/>
        </authorList>
    </citation>
    <scope>NUCLEOTIDE SEQUENCE [LARGE SCALE GENOMIC DNA]</scope>
    <source>
        <strain evidence="2 3">GH-12</strain>
    </source>
</reference>
<keyword evidence="1" id="KW-0235">DNA replication</keyword>
<comment type="caution">
    <text evidence="2">The sequence shown here is derived from an EMBL/GenBank/DDBJ whole genome shotgun (WGS) entry which is preliminary data.</text>
</comment>
<dbReference type="PANTHER" id="PTHR11669:SF1">
    <property type="entry name" value="REPLICATION FACTOR C SUBUNIT 3"/>
    <property type="match status" value="1"/>
</dbReference>
<dbReference type="GO" id="GO:0031391">
    <property type="term" value="C:Elg1 RFC-like complex"/>
    <property type="evidence" value="ECO:0007669"/>
    <property type="project" value="TreeGrafter"/>
</dbReference>
<dbReference type="SUPFAM" id="SSF52540">
    <property type="entry name" value="P-loop containing nucleoside triphosphate hydrolases"/>
    <property type="match status" value="1"/>
</dbReference>
<sequence>MSLWVDQYRPRVLDELHYHQTLSARLKSLASSGDFPHVLFYGPSGAGKKTRITCTLRQLFGPGVEKLKIDQRVFLTPSKRKIEVNLVQSNFHVEITPSEAGNFDRIVIQELLKEIAQTQQVDLNAKQRFKGMAV</sequence>
<evidence type="ECO:0000313" key="3">
    <source>
        <dbReference type="Proteomes" id="UP001383192"/>
    </source>
</evidence>
<protein>
    <submittedName>
        <fullName evidence="2">Replication factor C (RF-C) subunit</fullName>
    </submittedName>
</protein>
<dbReference type="GO" id="GO:0031390">
    <property type="term" value="C:Ctf18 RFC-like complex"/>
    <property type="evidence" value="ECO:0007669"/>
    <property type="project" value="TreeGrafter"/>
</dbReference>
<evidence type="ECO:0000256" key="1">
    <source>
        <dbReference type="ARBA" id="ARBA00022705"/>
    </source>
</evidence>
<dbReference type="FunFam" id="3.40.50.300:FF:000136">
    <property type="entry name" value="Replication factor C subunit 5"/>
    <property type="match status" value="1"/>
</dbReference>